<comment type="caution">
    <text evidence="7">The sequence shown here is derived from an EMBL/GenBank/DDBJ whole genome shotgun (WGS) entry which is preliminary data.</text>
</comment>
<evidence type="ECO:0000313" key="7">
    <source>
        <dbReference type="EMBL" id="SFK22073.1"/>
    </source>
</evidence>
<keyword evidence="3 5" id="KW-1133">Transmembrane helix</keyword>
<evidence type="ECO:0000313" key="8">
    <source>
        <dbReference type="Proteomes" id="UP000199598"/>
    </source>
</evidence>
<dbReference type="InterPro" id="IPR004837">
    <property type="entry name" value="NaCa_Exmemb"/>
</dbReference>
<feature type="transmembrane region" description="Helical" evidence="5">
    <location>
        <begin position="207"/>
        <end position="231"/>
    </location>
</feature>
<reference evidence="7 8" key="1">
    <citation type="submission" date="2016-10" db="EMBL/GenBank/DDBJ databases">
        <authorList>
            <person name="Varghese N."/>
            <person name="Submissions S."/>
        </authorList>
    </citation>
    <scope>NUCLEOTIDE SEQUENCE [LARGE SCALE GENOMIC DNA]</scope>
    <source>
        <strain evidence="7 8">DSM 16392</strain>
    </source>
</reference>
<dbReference type="InterPro" id="IPR044880">
    <property type="entry name" value="NCX_ion-bd_dom_sf"/>
</dbReference>
<feature type="transmembrane region" description="Helical" evidence="5">
    <location>
        <begin position="274"/>
        <end position="292"/>
    </location>
</feature>
<gene>
    <name evidence="7" type="ORF">SAMN04488518_103104</name>
</gene>
<dbReference type="Gene3D" id="1.20.1420.30">
    <property type="entry name" value="NCX, central ion-binding region"/>
    <property type="match status" value="2"/>
</dbReference>
<dbReference type="Proteomes" id="UP000199598">
    <property type="component" value="Unassembled WGS sequence"/>
</dbReference>
<feature type="transmembrane region" description="Helical" evidence="5">
    <location>
        <begin position="243"/>
        <end position="262"/>
    </location>
</feature>
<dbReference type="EMBL" id="FOSK01000003">
    <property type="protein sequence ID" value="SFK22073.1"/>
    <property type="molecule type" value="Genomic_DNA"/>
</dbReference>
<evidence type="ECO:0000256" key="2">
    <source>
        <dbReference type="ARBA" id="ARBA00022692"/>
    </source>
</evidence>
<protein>
    <submittedName>
        <fullName evidence="7">Cation:H+ antiporter</fullName>
    </submittedName>
</protein>
<feature type="domain" description="Sodium/calcium exchanger membrane region" evidence="6">
    <location>
        <begin position="3"/>
        <end position="143"/>
    </location>
</feature>
<feature type="transmembrane region" description="Helical" evidence="5">
    <location>
        <begin position="299"/>
        <end position="322"/>
    </location>
</feature>
<dbReference type="NCBIfam" id="TIGR00367">
    <property type="entry name" value="calcium/sodium antiporter"/>
    <property type="match status" value="1"/>
</dbReference>
<evidence type="ECO:0000256" key="5">
    <source>
        <dbReference type="SAM" id="Phobius"/>
    </source>
</evidence>
<keyword evidence="8" id="KW-1185">Reference proteome</keyword>
<dbReference type="PANTHER" id="PTHR10846:SF8">
    <property type="entry name" value="INNER MEMBRANE PROTEIN YRBG"/>
    <property type="match status" value="1"/>
</dbReference>
<evidence type="ECO:0000256" key="1">
    <source>
        <dbReference type="ARBA" id="ARBA00004141"/>
    </source>
</evidence>
<feature type="transmembrane region" description="Helical" evidence="5">
    <location>
        <begin position="76"/>
        <end position="94"/>
    </location>
</feature>
<dbReference type="RefSeq" id="WP_093518061.1">
    <property type="nucleotide sequence ID" value="NZ_FOSK01000003.1"/>
</dbReference>
<keyword evidence="4 5" id="KW-0472">Membrane</keyword>
<evidence type="ECO:0000259" key="6">
    <source>
        <dbReference type="Pfam" id="PF01699"/>
    </source>
</evidence>
<evidence type="ECO:0000256" key="4">
    <source>
        <dbReference type="ARBA" id="ARBA00023136"/>
    </source>
</evidence>
<sequence>MVILQLIGGLVLLLVGGEALVRGSVAVATRLGVSKLFIGLTLVGFGTSMPELVASLQGALAGYPGVAIGNIVGSNIANVLLILGITSVILPIAVNREAFQRDGAVLVLSSLILLGVILTGYLSRPAGFILIALLLSYTLFSYWSERKAGKAAAQIYEAEADQASYPNLSIWWGLAIFAVGVVGIVIGASLLVSSSVEIAHHFGVSDAVIGLTLVAIGTSLPELVTSAIAAVRGHAEVAFGNIVGSNIFNIFGIGGVTALVVPIPVPSEIAQVDIWVMVGTVVLMAIACITGWRVSRREGVFFLCCYVAYMAFQLMPGLRAAVGIV</sequence>
<dbReference type="InterPro" id="IPR004481">
    <property type="entry name" value="K/Na/Ca-exchanger"/>
</dbReference>
<evidence type="ECO:0000256" key="3">
    <source>
        <dbReference type="ARBA" id="ARBA00022989"/>
    </source>
</evidence>
<feature type="transmembrane region" description="Helical" evidence="5">
    <location>
        <begin position="128"/>
        <end position="144"/>
    </location>
</feature>
<comment type="subcellular location">
    <subcellularLocation>
        <location evidence="1">Membrane</location>
        <topology evidence="1">Multi-pass membrane protein</topology>
    </subcellularLocation>
</comment>
<keyword evidence="2 5" id="KW-0812">Transmembrane</keyword>
<accession>A0A1I3XRH8</accession>
<dbReference type="Pfam" id="PF01699">
    <property type="entry name" value="Na_Ca_ex"/>
    <property type="match status" value="2"/>
</dbReference>
<organism evidence="7 8">
    <name type="scientific">Pseudovibrio ascidiaceicola</name>
    <dbReference type="NCBI Taxonomy" id="285279"/>
    <lineage>
        <taxon>Bacteria</taxon>
        <taxon>Pseudomonadati</taxon>
        <taxon>Pseudomonadota</taxon>
        <taxon>Alphaproteobacteria</taxon>
        <taxon>Hyphomicrobiales</taxon>
        <taxon>Stappiaceae</taxon>
        <taxon>Pseudovibrio</taxon>
    </lineage>
</organism>
<feature type="domain" description="Sodium/calcium exchanger membrane region" evidence="6">
    <location>
        <begin position="173"/>
        <end position="315"/>
    </location>
</feature>
<feature type="transmembrane region" description="Helical" evidence="5">
    <location>
        <begin position="170"/>
        <end position="192"/>
    </location>
</feature>
<dbReference type="PANTHER" id="PTHR10846">
    <property type="entry name" value="SODIUM/POTASSIUM/CALCIUM EXCHANGER"/>
    <property type="match status" value="1"/>
</dbReference>
<proteinExistence type="predicted"/>
<name>A0A1I3XRH8_9HYPH</name>
<feature type="transmembrane region" description="Helical" evidence="5">
    <location>
        <begin position="103"/>
        <end position="122"/>
    </location>
</feature>